<evidence type="ECO:0000256" key="2">
    <source>
        <dbReference type="ARBA" id="ARBA00022692"/>
    </source>
</evidence>
<sequence>MARLSQHVPFLQWVPSYRKELFLGDLMGALTVSSLYVPLSVSFALLGHAHPISGLYSFVINPFLYALLGTCPLMVVGPEAPGSLLVGTMVAASYPGNETGEDDIVSAQIAGTVTACTGVILFVAGLGRLGYVNSILSRPFMRGIIGALGLSVLIQQALTGLGLGALARKDPNVGGGSAARKLLFVMSNLGQTHILTAIISLTSFAVIMVLRHFRTSLENRHRAVAYIPDRFVVVASSAALTWLLGWHEQGLQVLGQIQTPETNGLPFHWPFTLDHISSVSNLITTAFLIALLGLFESSLTAKSLRQASGGNNATSLVLDADQELIALGAANLIGGCFLALPSFGGYGRSKLNYSTGGRTPMSNVLLSAITLLCILTLLPAFYYLPRGVLAAMIAVVGVSMIEECPHEIMFFAKIQAWPELALMATVFVSTICYSVSLGMALGLAWSILAAVVHGGWRTTVRILDVSSPNALGHAELAQIASLCPMRTILVTVPGPLTFVNTGDLKDRVDALDQMTDSSPRIPHRPETRSERKLERVLIFDMRHCPNVDGCAVQNLTEIAEHYALKENRVIIWEPLRLQGRDNILHKLTLSRAMEAAGGNVSLVSSLDELLATLGVEGHPDSVFEPLDI</sequence>
<dbReference type="Pfam" id="PF00916">
    <property type="entry name" value="Sulfate_transp"/>
    <property type="match status" value="1"/>
</dbReference>
<dbReference type="GO" id="GO:0055085">
    <property type="term" value="P:transmembrane transport"/>
    <property type="evidence" value="ECO:0007669"/>
    <property type="project" value="InterPro"/>
</dbReference>
<feature type="transmembrane region" description="Helical" evidence="5">
    <location>
        <begin position="223"/>
        <end position="244"/>
    </location>
</feature>
<dbReference type="PROSITE" id="PS50801">
    <property type="entry name" value="STAS"/>
    <property type="match status" value="1"/>
</dbReference>
<evidence type="ECO:0000313" key="7">
    <source>
        <dbReference type="EMBL" id="KAJ9615048.1"/>
    </source>
</evidence>
<feature type="transmembrane region" description="Helical" evidence="5">
    <location>
        <begin position="192"/>
        <end position="211"/>
    </location>
</feature>
<comment type="subcellular location">
    <subcellularLocation>
        <location evidence="1">Membrane</location>
        <topology evidence="1">Multi-pass membrane protein</topology>
    </subcellularLocation>
</comment>
<dbReference type="InterPro" id="IPR036513">
    <property type="entry name" value="STAS_dom_sf"/>
</dbReference>
<reference evidence="7" key="1">
    <citation type="submission" date="2022-10" db="EMBL/GenBank/DDBJ databases">
        <title>Culturing micro-colonial fungi from biological soil crusts in the Mojave desert and describing Neophaeococcomyces mojavensis, and introducing the new genera and species Taxawa tesnikishii.</title>
        <authorList>
            <person name="Kurbessoian T."/>
            <person name="Stajich J.E."/>
        </authorList>
    </citation>
    <scope>NUCLEOTIDE SEQUENCE</scope>
    <source>
        <strain evidence="7">TK_41</strain>
    </source>
</reference>
<accession>A0AA38XKD9</accession>
<organism evidence="7 8">
    <name type="scientific">Cladophialophora chaetospira</name>
    <dbReference type="NCBI Taxonomy" id="386627"/>
    <lineage>
        <taxon>Eukaryota</taxon>
        <taxon>Fungi</taxon>
        <taxon>Dikarya</taxon>
        <taxon>Ascomycota</taxon>
        <taxon>Pezizomycotina</taxon>
        <taxon>Eurotiomycetes</taxon>
        <taxon>Chaetothyriomycetidae</taxon>
        <taxon>Chaetothyriales</taxon>
        <taxon>Herpotrichiellaceae</taxon>
        <taxon>Cladophialophora</taxon>
    </lineage>
</organism>
<comment type="caution">
    <text evidence="7">The sequence shown here is derived from an EMBL/GenBank/DDBJ whole genome shotgun (WGS) entry which is preliminary data.</text>
</comment>
<proteinExistence type="predicted"/>
<evidence type="ECO:0000256" key="4">
    <source>
        <dbReference type="ARBA" id="ARBA00023136"/>
    </source>
</evidence>
<keyword evidence="8" id="KW-1185">Reference proteome</keyword>
<feature type="transmembrane region" description="Helical" evidence="5">
    <location>
        <begin position="58"/>
        <end position="76"/>
    </location>
</feature>
<feature type="transmembrane region" description="Helical" evidence="5">
    <location>
        <begin position="109"/>
        <end position="131"/>
    </location>
</feature>
<feature type="transmembrane region" description="Helical" evidence="5">
    <location>
        <begin position="143"/>
        <end position="167"/>
    </location>
</feature>
<dbReference type="GO" id="GO:0016020">
    <property type="term" value="C:membrane"/>
    <property type="evidence" value="ECO:0007669"/>
    <property type="project" value="UniProtKB-SubCell"/>
</dbReference>
<evidence type="ECO:0000313" key="8">
    <source>
        <dbReference type="Proteomes" id="UP001172673"/>
    </source>
</evidence>
<feature type="transmembrane region" description="Helical" evidence="5">
    <location>
        <begin position="324"/>
        <end position="344"/>
    </location>
</feature>
<feature type="transmembrane region" description="Helical" evidence="5">
    <location>
        <begin position="420"/>
        <end position="448"/>
    </location>
</feature>
<dbReference type="InterPro" id="IPR011547">
    <property type="entry name" value="SLC26A/SulP_dom"/>
</dbReference>
<dbReference type="Proteomes" id="UP001172673">
    <property type="component" value="Unassembled WGS sequence"/>
</dbReference>
<dbReference type="EMBL" id="JAPDRK010000002">
    <property type="protein sequence ID" value="KAJ9615048.1"/>
    <property type="molecule type" value="Genomic_DNA"/>
</dbReference>
<name>A0AA38XKD9_9EURO</name>
<dbReference type="PANTHER" id="PTHR11814">
    <property type="entry name" value="SULFATE TRANSPORTER"/>
    <property type="match status" value="1"/>
</dbReference>
<gene>
    <name evidence="7" type="ORF">H2200_001122</name>
</gene>
<feature type="transmembrane region" description="Helical" evidence="5">
    <location>
        <begin position="275"/>
        <end position="295"/>
    </location>
</feature>
<feature type="transmembrane region" description="Helical" evidence="5">
    <location>
        <begin position="26"/>
        <end position="46"/>
    </location>
</feature>
<feature type="domain" description="STAS" evidence="6">
    <location>
        <begin position="488"/>
        <end position="613"/>
    </location>
</feature>
<dbReference type="AlphaFoldDB" id="A0AA38XKD9"/>
<evidence type="ECO:0000256" key="3">
    <source>
        <dbReference type="ARBA" id="ARBA00022989"/>
    </source>
</evidence>
<feature type="transmembrane region" description="Helical" evidence="5">
    <location>
        <begin position="364"/>
        <end position="384"/>
    </location>
</feature>
<dbReference type="InterPro" id="IPR001902">
    <property type="entry name" value="SLC26A/SulP_fam"/>
</dbReference>
<keyword evidence="3 5" id="KW-1133">Transmembrane helix</keyword>
<evidence type="ECO:0000256" key="5">
    <source>
        <dbReference type="SAM" id="Phobius"/>
    </source>
</evidence>
<dbReference type="InterPro" id="IPR002645">
    <property type="entry name" value="STAS_dom"/>
</dbReference>
<keyword evidence="2 5" id="KW-0812">Transmembrane</keyword>
<protein>
    <recommendedName>
        <fullName evidence="6">STAS domain-containing protein</fullName>
    </recommendedName>
</protein>
<dbReference type="Gene3D" id="3.30.750.24">
    <property type="entry name" value="STAS domain"/>
    <property type="match status" value="1"/>
</dbReference>
<keyword evidence="4 5" id="KW-0472">Membrane</keyword>
<evidence type="ECO:0000259" key="6">
    <source>
        <dbReference type="PROSITE" id="PS50801"/>
    </source>
</evidence>
<evidence type="ECO:0000256" key="1">
    <source>
        <dbReference type="ARBA" id="ARBA00004141"/>
    </source>
</evidence>